<gene>
    <name evidence="2" type="ORF">CVT24_009444</name>
</gene>
<sequence>MLEDTAHNTAAAADLKNDMDVDTPTDFPPLPNAQDISDVHMIDDTQHLGRTSSSNQANLSGFDTAYRQWIPENKYRWVQEWPGEAGTAYAKGRCAFERYRRLQEQYSDSPWFPFESQEEWELAWWIISSGISQKKTDELLRLRAIRQGSNPSFHNSRALFKRIDALPEGPGWTCTPIRIRGDRKDRHGVCRHEDLEIWHRDPVDCVRELMGNPAFKDHQHYAPKKIYLDADLKNREYSEMWTADWWWNVQGELPAGATVAPVILASDKTNLSRLSGDKQAWPVYLTLGNIDKDVRRKPSSQATVLLGYIPVTKLECFSKKQRSRELHQLFHNCMRIILKPLVEAGHTGVSVVCADGYVRKIFPILAAYIADYPEQCLVVCCRENSCPKCTVLPECRGNHRQHAALREPKKTLNLIQRQIRGQRLTAFKSQNLRLVLPFWKDLPHCNIYTSITPDILHQLHKGLFKDHVVNWATRAIAREENEIDARFQSMSLHPTLRHFKRGISLISQWTGTEYKNMEKVFLGVIADATDPDVVQAVRGVLDFTYYAHFEVHTTDSLAMLDNAWRRFHDHKDIFKRLDIRQHFNINKLHSTKHYLDSIHLFGTADGYNTEGPERLHIDYAKAGYNASNKKEYTKQMACHLTRRESSSRFFQYLKWRVPATAHGLDVSNSGMDLDPGNRVDDDLPEQEKGDDEEIEELREDLLVVKMACTPARRNVSAEAIIRDHGVADFLHYTEEFLEHYSPSAMRLLTISTTFDLYKRAIFTLPPIPEVSQTPIHDAIYASPAQQPQFTTAGIKKGAPARYSTVLAYAGVRGSQVDGPLQGLKAAQVRVIFKLPPEFGVKQPLAFVHWYRPFRDPPETSSTGFYTLALSSRSGVQHSEVIPLANIVRTCHLIPVFGRSSALDLQWTPEHVLEEAGMFYLNPYLRHFDFYFLRYLVDLQMERKRAQRKEQEDRIRWARSAVGRL</sequence>
<accession>A0A409WCL4</accession>
<proteinExistence type="predicted"/>
<name>A0A409WCL4_9AGAR</name>
<keyword evidence="3" id="KW-1185">Reference proteome</keyword>
<protein>
    <submittedName>
        <fullName evidence="2">Uncharacterized protein</fullName>
    </submittedName>
</protein>
<evidence type="ECO:0000313" key="2">
    <source>
        <dbReference type="EMBL" id="PPQ76233.1"/>
    </source>
</evidence>
<dbReference type="OrthoDB" id="2418900at2759"/>
<feature type="region of interest" description="Disordered" evidence="1">
    <location>
        <begin position="1"/>
        <end position="21"/>
    </location>
</feature>
<dbReference type="InParanoid" id="A0A409WCL4"/>
<dbReference type="STRING" id="181874.A0A409WCL4"/>
<evidence type="ECO:0000313" key="3">
    <source>
        <dbReference type="Proteomes" id="UP000284842"/>
    </source>
</evidence>
<dbReference type="EMBL" id="NHTK01005595">
    <property type="protein sequence ID" value="PPQ76233.1"/>
    <property type="molecule type" value="Genomic_DNA"/>
</dbReference>
<feature type="compositionally biased region" description="Basic and acidic residues" evidence="1">
    <location>
        <begin position="675"/>
        <end position="687"/>
    </location>
</feature>
<feature type="region of interest" description="Disordered" evidence="1">
    <location>
        <begin position="666"/>
        <end position="692"/>
    </location>
</feature>
<comment type="caution">
    <text evidence="2">The sequence shown here is derived from an EMBL/GenBank/DDBJ whole genome shotgun (WGS) entry which is preliminary data.</text>
</comment>
<dbReference type="AlphaFoldDB" id="A0A409WCL4"/>
<reference evidence="2 3" key="1">
    <citation type="journal article" date="2018" name="Evol. Lett.">
        <title>Horizontal gene cluster transfer increased hallucinogenic mushroom diversity.</title>
        <authorList>
            <person name="Reynolds H.T."/>
            <person name="Vijayakumar V."/>
            <person name="Gluck-Thaler E."/>
            <person name="Korotkin H.B."/>
            <person name="Matheny P.B."/>
            <person name="Slot J.C."/>
        </authorList>
    </citation>
    <scope>NUCLEOTIDE SEQUENCE [LARGE SCALE GENOMIC DNA]</scope>
    <source>
        <strain evidence="2 3">2629</strain>
    </source>
</reference>
<evidence type="ECO:0000256" key="1">
    <source>
        <dbReference type="SAM" id="MobiDB-lite"/>
    </source>
</evidence>
<dbReference type="InterPro" id="IPR041078">
    <property type="entry name" value="Plavaka"/>
</dbReference>
<dbReference type="Pfam" id="PF18759">
    <property type="entry name" value="Plavaka"/>
    <property type="match status" value="1"/>
</dbReference>
<organism evidence="2 3">
    <name type="scientific">Panaeolus cyanescens</name>
    <dbReference type="NCBI Taxonomy" id="181874"/>
    <lineage>
        <taxon>Eukaryota</taxon>
        <taxon>Fungi</taxon>
        <taxon>Dikarya</taxon>
        <taxon>Basidiomycota</taxon>
        <taxon>Agaricomycotina</taxon>
        <taxon>Agaricomycetes</taxon>
        <taxon>Agaricomycetidae</taxon>
        <taxon>Agaricales</taxon>
        <taxon>Agaricineae</taxon>
        <taxon>Galeropsidaceae</taxon>
        <taxon>Panaeolus</taxon>
    </lineage>
</organism>
<dbReference type="Proteomes" id="UP000284842">
    <property type="component" value="Unassembled WGS sequence"/>
</dbReference>